<dbReference type="SMART" id="SM00421">
    <property type="entry name" value="HTH_LUXR"/>
    <property type="match status" value="1"/>
</dbReference>
<evidence type="ECO:0000256" key="1">
    <source>
        <dbReference type="ARBA" id="ARBA00022553"/>
    </source>
</evidence>
<dbReference type="EMBL" id="BMNZ01000003">
    <property type="protein sequence ID" value="GGM93745.1"/>
    <property type="molecule type" value="Genomic_DNA"/>
</dbReference>
<keyword evidence="2" id="KW-0805">Transcription regulation</keyword>
<keyword evidence="4" id="KW-0804">Transcription</keyword>
<keyword evidence="1 5" id="KW-0597">Phosphoprotein</keyword>
<dbReference type="PROSITE" id="PS50043">
    <property type="entry name" value="HTH_LUXR_2"/>
    <property type="match status" value="1"/>
</dbReference>
<feature type="domain" description="HTH luxR-type" evidence="7">
    <location>
        <begin position="175"/>
        <end position="240"/>
    </location>
</feature>
<dbReference type="Pfam" id="PF00196">
    <property type="entry name" value="GerE"/>
    <property type="match status" value="1"/>
</dbReference>
<feature type="domain" description="Response regulatory" evidence="8">
    <location>
        <begin position="13"/>
        <end position="129"/>
    </location>
</feature>
<evidence type="ECO:0000256" key="4">
    <source>
        <dbReference type="ARBA" id="ARBA00023163"/>
    </source>
</evidence>
<evidence type="ECO:0000259" key="8">
    <source>
        <dbReference type="PROSITE" id="PS50110"/>
    </source>
</evidence>
<dbReference type="InterPro" id="IPR016032">
    <property type="entry name" value="Sig_transdc_resp-reg_C-effctor"/>
</dbReference>
<dbReference type="InterPro" id="IPR001789">
    <property type="entry name" value="Sig_transdc_resp-reg_receiver"/>
</dbReference>
<organism evidence="9 10">
    <name type="scientific">Terrabacter tumescens</name>
    <dbReference type="NCBI Taxonomy" id="60443"/>
    <lineage>
        <taxon>Bacteria</taxon>
        <taxon>Bacillati</taxon>
        <taxon>Actinomycetota</taxon>
        <taxon>Actinomycetes</taxon>
        <taxon>Micrococcales</taxon>
        <taxon>Intrasporangiaceae</taxon>
        <taxon>Terrabacter</taxon>
    </lineage>
</organism>
<dbReference type="InterPro" id="IPR039420">
    <property type="entry name" value="WalR-like"/>
</dbReference>
<dbReference type="SUPFAM" id="SSF52172">
    <property type="entry name" value="CheY-like"/>
    <property type="match status" value="1"/>
</dbReference>
<dbReference type="CDD" id="cd17535">
    <property type="entry name" value="REC_NarL-like"/>
    <property type="match status" value="1"/>
</dbReference>
<keyword evidence="10" id="KW-1185">Reference proteome</keyword>
<evidence type="ECO:0000256" key="2">
    <source>
        <dbReference type="ARBA" id="ARBA00023015"/>
    </source>
</evidence>
<dbReference type="PANTHER" id="PTHR43214">
    <property type="entry name" value="TWO-COMPONENT RESPONSE REGULATOR"/>
    <property type="match status" value="1"/>
</dbReference>
<dbReference type="RefSeq" id="WP_030193938.1">
    <property type="nucleotide sequence ID" value="NZ_BMNZ01000003.1"/>
</dbReference>
<dbReference type="Pfam" id="PF00072">
    <property type="entry name" value="Response_reg"/>
    <property type="match status" value="1"/>
</dbReference>
<evidence type="ECO:0000313" key="9">
    <source>
        <dbReference type="EMBL" id="GGM93745.1"/>
    </source>
</evidence>
<feature type="region of interest" description="Disordered" evidence="6">
    <location>
        <begin position="151"/>
        <end position="181"/>
    </location>
</feature>
<evidence type="ECO:0000256" key="6">
    <source>
        <dbReference type="SAM" id="MobiDB-lite"/>
    </source>
</evidence>
<feature type="compositionally biased region" description="Basic and acidic residues" evidence="6">
    <location>
        <begin position="151"/>
        <end position="172"/>
    </location>
</feature>
<reference evidence="10" key="1">
    <citation type="journal article" date="2019" name="Int. J. Syst. Evol. Microbiol.">
        <title>The Global Catalogue of Microorganisms (GCM) 10K type strain sequencing project: providing services to taxonomists for standard genome sequencing and annotation.</title>
        <authorList>
            <consortium name="The Broad Institute Genomics Platform"/>
            <consortium name="The Broad Institute Genome Sequencing Center for Infectious Disease"/>
            <person name="Wu L."/>
            <person name="Ma J."/>
        </authorList>
    </citation>
    <scope>NUCLEOTIDE SEQUENCE [LARGE SCALE GENOMIC DNA]</scope>
    <source>
        <strain evidence="10">JCM 1365</strain>
    </source>
</reference>
<evidence type="ECO:0000259" key="7">
    <source>
        <dbReference type="PROSITE" id="PS50043"/>
    </source>
</evidence>
<dbReference type="PANTHER" id="PTHR43214:SF24">
    <property type="entry name" value="TRANSCRIPTIONAL REGULATORY PROTEIN NARL-RELATED"/>
    <property type="match status" value="1"/>
</dbReference>
<keyword evidence="3 9" id="KW-0238">DNA-binding</keyword>
<gene>
    <name evidence="9" type="ORF">GCM10009721_19740</name>
</gene>
<protein>
    <submittedName>
        <fullName evidence="9">DNA-binding response regulator</fullName>
    </submittedName>
</protein>
<sequence>MDRATDQVTEPITVFLLDDHEIVRRGLIDLLESHDGFRVVGEAGTAAEALRRIPTLAPQVALLDARLPDGSGIDVCRDVQVSSPGTRCLILTSYDDDEALFAAVMAGASGYLLKQIRGPSLTEAVEHVAAGHSLIDPALVERLLERIRRREGGADTEHGHDGRPGHARHDGRSGPWAGPDSLTDREQEILDLIAEGLTNRQIGVRLHLAEKTVKNYVSGLLAKLGFERRTQAAVYGAQHGGEPVDGHGHR</sequence>
<evidence type="ECO:0000313" key="10">
    <source>
        <dbReference type="Proteomes" id="UP000623461"/>
    </source>
</evidence>
<dbReference type="GO" id="GO:0003677">
    <property type="term" value="F:DNA binding"/>
    <property type="evidence" value="ECO:0007669"/>
    <property type="project" value="UniProtKB-KW"/>
</dbReference>
<dbReference type="CDD" id="cd06170">
    <property type="entry name" value="LuxR_C_like"/>
    <property type="match status" value="1"/>
</dbReference>
<dbReference type="PRINTS" id="PR00038">
    <property type="entry name" value="HTHLUXR"/>
</dbReference>
<dbReference type="SMART" id="SM00448">
    <property type="entry name" value="REC"/>
    <property type="match status" value="1"/>
</dbReference>
<dbReference type="InterPro" id="IPR000792">
    <property type="entry name" value="Tscrpt_reg_LuxR_C"/>
</dbReference>
<dbReference type="PROSITE" id="PS50110">
    <property type="entry name" value="RESPONSE_REGULATORY"/>
    <property type="match status" value="1"/>
</dbReference>
<dbReference type="InterPro" id="IPR058245">
    <property type="entry name" value="NreC/VraR/RcsB-like_REC"/>
</dbReference>
<comment type="caution">
    <text evidence="9">The sequence shown here is derived from an EMBL/GenBank/DDBJ whole genome shotgun (WGS) entry which is preliminary data.</text>
</comment>
<name>A0ABQ2HYS7_9MICO</name>
<dbReference type="Gene3D" id="3.40.50.2300">
    <property type="match status" value="1"/>
</dbReference>
<feature type="modified residue" description="4-aspartylphosphate" evidence="5">
    <location>
        <position position="64"/>
    </location>
</feature>
<dbReference type="Proteomes" id="UP000623461">
    <property type="component" value="Unassembled WGS sequence"/>
</dbReference>
<evidence type="ECO:0000256" key="3">
    <source>
        <dbReference type="ARBA" id="ARBA00023125"/>
    </source>
</evidence>
<evidence type="ECO:0000256" key="5">
    <source>
        <dbReference type="PROSITE-ProRule" id="PRU00169"/>
    </source>
</evidence>
<proteinExistence type="predicted"/>
<dbReference type="InterPro" id="IPR011006">
    <property type="entry name" value="CheY-like_superfamily"/>
</dbReference>
<dbReference type="SUPFAM" id="SSF46894">
    <property type="entry name" value="C-terminal effector domain of the bipartite response regulators"/>
    <property type="match status" value="1"/>
</dbReference>
<accession>A0ABQ2HYS7</accession>